<evidence type="ECO:0000259" key="4">
    <source>
        <dbReference type="PROSITE" id="PS50949"/>
    </source>
</evidence>
<organism evidence="5 6">
    <name type="scientific">Gordonia rhizosphera NBRC 16068</name>
    <dbReference type="NCBI Taxonomy" id="1108045"/>
    <lineage>
        <taxon>Bacteria</taxon>
        <taxon>Bacillati</taxon>
        <taxon>Actinomycetota</taxon>
        <taxon>Actinomycetes</taxon>
        <taxon>Mycobacteriales</taxon>
        <taxon>Gordoniaceae</taxon>
        <taxon>Gordonia</taxon>
    </lineage>
</organism>
<dbReference type="SUPFAM" id="SSF64288">
    <property type="entry name" value="Chorismate lyase-like"/>
    <property type="match status" value="1"/>
</dbReference>
<dbReference type="EMBL" id="BAHC01000141">
    <property type="protein sequence ID" value="GAB91657.1"/>
    <property type="molecule type" value="Genomic_DNA"/>
</dbReference>
<evidence type="ECO:0000313" key="5">
    <source>
        <dbReference type="EMBL" id="GAB91657.1"/>
    </source>
</evidence>
<keyword evidence="3" id="KW-0804">Transcription</keyword>
<keyword evidence="1" id="KW-0805">Transcription regulation</keyword>
<feature type="domain" description="HTH gntR-type" evidence="4">
    <location>
        <begin position="1"/>
        <end position="59"/>
    </location>
</feature>
<protein>
    <submittedName>
        <fullName evidence="5">Putative GntR family transcriptional regulator</fullName>
    </submittedName>
</protein>
<evidence type="ECO:0000313" key="6">
    <source>
        <dbReference type="Proteomes" id="UP000008363"/>
    </source>
</evidence>
<reference evidence="5 6" key="1">
    <citation type="submission" date="2012-08" db="EMBL/GenBank/DDBJ databases">
        <title>Whole genome shotgun sequence of Gordonia rhizosphera NBRC 16068.</title>
        <authorList>
            <person name="Takarada H."/>
            <person name="Isaki S."/>
            <person name="Hosoyama A."/>
            <person name="Tsuchikane K."/>
            <person name="Katsumata H."/>
            <person name="Baba S."/>
            <person name="Ohji S."/>
            <person name="Yamazaki S."/>
            <person name="Fujita N."/>
        </authorList>
    </citation>
    <scope>NUCLEOTIDE SEQUENCE [LARGE SCALE GENOMIC DNA]</scope>
    <source>
        <strain evidence="5 6">NBRC 16068</strain>
    </source>
</reference>
<keyword evidence="6" id="KW-1185">Reference proteome</keyword>
<dbReference type="SMART" id="SM00345">
    <property type="entry name" value="HTH_GNTR"/>
    <property type="match status" value="1"/>
</dbReference>
<proteinExistence type="predicted"/>
<dbReference type="SMART" id="SM00866">
    <property type="entry name" value="UTRA"/>
    <property type="match status" value="1"/>
</dbReference>
<dbReference type="GO" id="GO:0003700">
    <property type="term" value="F:DNA-binding transcription factor activity"/>
    <property type="evidence" value="ECO:0007669"/>
    <property type="project" value="InterPro"/>
</dbReference>
<keyword evidence="2" id="KW-0238">DNA-binding</keyword>
<dbReference type="InterPro" id="IPR050679">
    <property type="entry name" value="Bact_HTH_transcr_reg"/>
</dbReference>
<dbReference type="eggNOG" id="COG2188">
    <property type="taxonomic scope" value="Bacteria"/>
</dbReference>
<dbReference type="InterPro" id="IPR036388">
    <property type="entry name" value="WH-like_DNA-bd_sf"/>
</dbReference>
<dbReference type="InterPro" id="IPR000524">
    <property type="entry name" value="Tscrpt_reg_HTH_GntR"/>
</dbReference>
<dbReference type="STRING" id="1108045.GORHZ_141_00320"/>
<dbReference type="PANTHER" id="PTHR44846:SF1">
    <property type="entry name" value="MANNOSYL-D-GLYCERATE TRANSPORT_METABOLISM SYSTEM REPRESSOR MNGR-RELATED"/>
    <property type="match status" value="1"/>
</dbReference>
<comment type="caution">
    <text evidence="5">The sequence shown here is derived from an EMBL/GenBank/DDBJ whole genome shotgun (WGS) entry which is preliminary data.</text>
</comment>
<dbReference type="GO" id="GO:0003677">
    <property type="term" value="F:DNA binding"/>
    <property type="evidence" value="ECO:0007669"/>
    <property type="project" value="UniProtKB-KW"/>
</dbReference>
<name>K6WHL9_9ACTN</name>
<gene>
    <name evidence="5" type="ORF">GORHZ_141_00320</name>
</gene>
<evidence type="ECO:0000256" key="3">
    <source>
        <dbReference type="ARBA" id="ARBA00023163"/>
    </source>
</evidence>
<dbReference type="InterPro" id="IPR036390">
    <property type="entry name" value="WH_DNA-bd_sf"/>
</dbReference>
<dbReference type="RefSeq" id="WP_006335397.1">
    <property type="nucleotide sequence ID" value="NZ_BAHC01000141.1"/>
</dbReference>
<dbReference type="Proteomes" id="UP000008363">
    <property type="component" value="Unassembled WGS sequence"/>
</dbReference>
<dbReference type="AlphaFoldDB" id="K6WHL9"/>
<dbReference type="SUPFAM" id="SSF46785">
    <property type="entry name" value="Winged helix' DNA-binding domain"/>
    <property type="match status" value="1"/>
</dbReference>
<evidence type="ECO:0000256" key="2">
    <source>
        <dbReference type="ARBA" id="ARBA00023125"/>
    </source>
</evidence>
<dbReference type="GO" id="GO:0045892">
    <property type="term" value="P:negative regulation of DNA-templated transcription"/>
    <property type="evidence" value="ECO:0007669"/>
    <property type="project" value="TreeGrafter"/>
</dbReference>
<dbReference type="Gene3D" id="3.40.1410.10">
    <property type="entry name" value="Chorismate lyase-like"/>
    <property type="match status" value="1"/>
</dbReference>
<dbReference type="CDD" id="cd07377">
    <property type="entry name" value="WHTH_GntR"/>
    <property type="match status" value="1"/>
</dbReference>
<dbReference type="InterPro" id="IPR028978">
    <property type="entry name" value="Chorismate_lyase_/UTRA_dom_sf"/>
</dbReference>
<dbReference type="PANTHER" id="PTHR44846">
    <property type="entry name" value="MANNOSYL-D-GLYCERATE TRANSPORT/METABOLISM SYSTEM REPRESSOR MNGR-RELATED"/>
    <property type="match status" value="1"/>
</dbReference>
<dbReference type="PRINTS" id="PR00035">
    <property type="entry name" value="HTHGNTR"/>
</dbReference>
<accession>K6WHL9</accession>
<dbReference type="Pfam" id="PF00392">
    <property type="entry name" value="GntR"/>
    <property type="match status" value="1"/>
</dbReference>
<dbReference type="PROSITE" id="PS50949">
    <property type="entry name" value="HTH_GNTR"/>
    <property type="match status" value="1"/>
</dbReference>
<dbReference type="Pfam" id="PF07702">
    <property type="entry name" value="UTRA"/>
    <property type="match status" value="1"/>
</dbReference>
<dbReference type="Gene3D" id="1.10.10.10">
    <property type="entry name" value="Winged helix-like DNA-binding domain superfamily/Winged helix DNA-binding domain"/>
    <property type="match status" value="1"/>
</dbReference>
<evidence type="ECO:0000256" key="1">
    <source>
        <dbReference type="ARBA" id="ARBA00023015"/>
    </source>
</evidence>
<dbReference type="InterPro" id="IPR011663">
    <property type="entry name" value="UTRA"/>
</dbReference>
<sequence>MAVQERIAGLGPGASLPPERRLAAELGTSRTTLRKALAELTAEGVLSSTQGSGNYVAPSKPVLMRQLTSFSDDLQAMGMTVETTLLSAEQAAADAETAAHLGIDVGASVHVLTRLRIVGGEPLALETAHLPGDLPGLAARVDESGSLYATLREDFGITITDVEDCVQTALASPEHATHLQVPTSAPLLLIDRVSRDSDGRIVEWTRSYYRGDRVRFVARGRL</sequence>